<evidence type="ECO:0000256" key="1">
    <source>
        <dbReference type="ARBA" id="ARBA00007888"/>
    </source>
</evidence>
<dbReference type="InterPro" id="IPR002780">
    <property type="entry name" value="Hyd_form_HypD"/>
</dbReference>
<dbReference type="InterPro" id="IPR042244">
    <property type="entry name" value="HypD_2_sf"/>
</dbReference>
<dbReference type="GO" id="GO:0005506">
    <property type="term" value="F:iron ion binding"/>
    <property type="evidence" value="ECO:0007669"/>
    <property type="project" value="TreeGrafter"/>
</dbReference>
<dbReference type="EMBL" id="QAYC01000002">
    <property type="protein sequence ID" value="PTW51368.1"/>
    <property type="molecule type" value="Genomic_DNA"/>
</dbReference>
<dbReference type="Pfam" id="PF01924">
    <property type="entry name" value="HypD"/>
    <property type="match status" value="1"/>
</dbReference>
<dbReference type="GO" id="GO:0051604">
    <property type="term" value="P:protein maturation"/>
    <property type="evidence" value="ECO:0007669"/>
    <property type="project" value="TreeGrafter"/>
</dbReference>
<name>A0A8E2VMW3_9RHOB</name>
<dbReference type="PANTHER" id="PTHR30149:SF0">
    <property type="entry name" value="HYDROGENASE MATURATION FACTOR HYPD"/>
    <property type="match status" value="1"/>
</dbReference>
<gene>
    <name evidence="5" type="ORF">C8N38_102160</name>
</gene>
<dbReference type="GO" id="GO:0051539">
    <property type="term" value="F:4 iron, 4 sulfur cluster binding"/>
    <property type="evidence" value="ECO:0007669"/>
    <property type="project" value="TreeGrafter"/>
</dbReference>
<organism evidence="5 6">
    <name type="scientific">Rhodovulum kholense</name>
    <dbReference type="NCBI Taxonomy" id="453584"/>
    <lineage>
        <taxon>Bacteria</taxon>
        <taxon>Pseudomonadati</taxon>
        <taxon>Pseudomonadota</taxon>
        <taxon>Alphaproteobacteria</taxon>
        <taxon>Rhodobacterales</taxon>
        <taxon>Paracoccaceae</taxon>
        <taxon>Rhodovulum</taxon>
    </lineage>
</organism>
<comment type="caution">
    <text evidence="5">The sequence shown here is derived from an EMBL/GenBank/DDBJ whole genome shotgun (WGS) entry which is preliminary data.</text>
</comment>
<keyword evidence="6" id="KW-1185">Reference proteome</keyword>
<sequence>MKYATEFRDPKAAKAVLARIAALADQIGATRAAPVHIMEICGGHTHAIFRYGLDKLVHEGVEFIHGPGCPVCVLPMARVDECVEIANRPGVIFTTFGDAMRVPGTKMSLMQAKAAGADIRMVYSPLDALELARRSPGREVVFFGLGFETTTPSTALSIQQAAREGLGNFSVFCNHITVPEPIRALLDDPHMVLDGFIGPGHVSMVIGIHPYDFIARDYGKPIVVAGFEPLDLLQSVLMVLTQIRDGRAEVENQYARVVPEHGNPVSLAAMTDVYEKRPSFEWRGLGEIDQSGLRIRAKYRAFDAEEKFGVGYAAGPRVVAEPEGCACGQVMTGRIKPTACPQFGRGCTPEMPLGALMVSSEGACAAYWQYGGARAPEAVECPEIVE</sequence>
<dbReference type="OrthoDB" id="9770424at2"/>
<dbReference type="AlphaFoldDB" id="A0A8E2VMW3"/>
<dbReference type="Gene3D" id="6.10.20.100">
    <property type="match status" value="1"/>
</dbReference>
<evidence type="ECO:0000313" key="5">
    <source>
        <dbReference type="EMBL" id="PTW51368.1"/>
    </source>
</evidence>
<evidence type="ECO:0000256" key="4">
    <source>
        <dbReference type="PIRNR" id="PIRNR005622"/>
    </source>
</evidence>
<dbReference type="Gene3D" id="3.40.50.11740">
    <property type="entry name" value="HypD, alpha/beta domain 2"/>
    <property type="match status" value="2"/>
</dbReference>
<proteinExistence type="inferred from homology"/>
<evidence type="ECO:0000256" key="3">
    <source>
        <dbReference type="ARBA" id="ARBA00023004"/>
    </source>
</evidence>
<keyword evidence="3" id="KW-0408">Iron</keyword>
<keyword evidence="2" id="KW-0479">Metal-binding</keyword>
<evidence type="ECO:0000256" key="2">
    <source>
        <dbReference type="ARBA" id="ARBA00022723"/>
    </source>
</evidence>
<dbReference type="GO" id="GO:0070025">
    <property type="term" value="F:carbon monoxide binding"/>
    <property type="evidence" value="ECO:0007669"/>
    <property type="project" value="TreeGrafter"/>
</dbReference>
<dbReference type="RefSeq" id="WP_108023997.1">
    <property type="nucleotide sequence ID" value="NZ_QAYC01000002.1"/>
</dbReference>
<reference evidence="5 6" key="1">
    <citation type="submission" date="2018-04" db="EMBL/GenBank/DDBJ databases">
        <title>Genomic Encyclopedia of Archaeal and Bacterial Type Strains, Phase II (KMG-II): from individual species to whole genera.</title>
        <authorList>
            <person name="Goeker M."/>
        </authorList>
    </citation>
    <scope>NUCLEOTIDE SEQUENCE [LARGE SCALE GENOMIC DNA]</scope>
    <source>
        <strain evidence="5 6">DSM 19783</strain>
    </source>
</reference>
<dbReference type="Proteomes" id="UP000244037">
    <property type="component" value="Unassembled WGS sequence"/>
</dbReference>
<comment type="similarity">
    <text evidence="1 4">Belongs to the HypD family.</text>
</comment>
<evidence type="ECO:0000313" key="6">
    <source>
        <dbReference type="Proteomes" id="UP000244037"/>
    </source>
</evidence>
<dbReference type="InterPro" id="IPR042243">
    <property type="entry name" value="HypD_1"/>
</dbReference>
<accession>A0A8E2VMW3</accession>
<dbReference type="PANTHER" id="PTHR30149">
    <property type="entry name" value="HYDROGENASE PROTEIN ASSEMBLY PROTEIN HYPD"/>
    <property type="match status" value="1"/>
</dbReference>
<dbReference type="NCBIfam" id="TIGR00075">
    <property type="entry name" value="hypD"/>
    <property type="match status" value="1"/>
</dbReference>
<protein>
    <recommendedName>
        <fullName evidence="4">Hydrogenase maturation factor</fullName>
    </recommendedName>
</protein>
<dbReference type="PIRSF" id="PIRSF005622">
    <property type="entry name" value="Hydrgn_mat_hypD"/>
    <property type="match status" value="1"/>
</dbReference>